<evidence type="ECO:0000256" key="1">
    <source>
        <dbReference type="ARBA" id="ARBA00004533"/>
    </source>
</evidence>
<evidence type="ECO:0000256" key="10">
    <source>
        <dbReference type="ARBA" id="ARBA00030772"/>
    </source>
</evidence>
<dbReference type="RefSeq" id="WP_038192396.1">
    <property type="nucleotide sequence ID" value="NZ_JRWP01000044.1"/>
</dbReference>
<evidence type="ECO:0000256" key="2">
    <source>
        <dbReference type="ARBA" id="ARBA00007208"/>
    </source>
</evidence>
<evidence type="ECO:0000256" key="3">
    <source>
        <dbReference type="ARBA" id="ARBA00021563"/>
    </source>
</evidence>
<evidence type="ECO:0000256" key="6">
    <source>
        <dbReference type="ARBA" id="ARBA00022519"/>
    </source>
</evidence>
<dbReference type="Pfam" id="PF01203">
    <property type="entry name" value="T2SSN"/>
    <property type="match status" value="1"/>
</dbReference>
<evidence type="ECO:0000256" key="8">
    <source>
        <dbReference type="ARBA" id="ARBA00022927"/>
    </source>
</evidence>
<keyword evidence="5" id="KW-1003">Cell membrane</keyword>
<keyword evidence="9" id="KW-0472">Membrane</keyword>
<dbReference type="InterPro" id="IPR022792">
    <property type="entry name" value="T2SS_protein-GspN"/>
</dbReference>
<dbReference type="STRING" id="379097.SE23_17515"/>
<sequence length="255" mass="28066">MKKVILLTLLLVVIFVTSAIVHLPAQLVVKYAPLPSALQLNGVEGTLWNGRAQSVSWQRDNFGQVQWQFQPSKLLSGKAEAQIRFGRGSDMQLTGRGVVGYRLSGAYAENLIASLPVEQVLTFAPRLPIPLELTGQVELSVKHLTYAAPYCQTAEGSVVWNTDTIGTPVEDLQVGPIVANFTCSDSTITIKGDQRSSQVESAAEVVVQPNQSYQSSAWFKPGEELPAAFREQLSWLPTPDGQGRYRFNYNGRLRF</sequence>
<dbReference type="AlphaFoldDB" id="A0A0A5HVJ3"/>
<keyword evidence="8" id="KW-0653">Protein transport</keyword>
<dbReference type="EMBL" id="JRWP01000044">
    <property type="protein sequence ID" value="KGY07506.1"/>
    <property type="molecule type" value="Genomic_DNA"/>
</dbReference>
<protein>
    <recommendedName>
        <fullName evidence="3">Type II secretion system protein N</fullName>
    </recommendedName>
    <alternativeName>
        <fullName evidence="10">General secretion pathway protein N</fullName>
    </alternativeName>
</protein>
<accession>A0A0A5HVJ3</accession>
<comment type="subcellular location">
    <subcellularLocation>
        <location evidence="1">Cell inner membrane</location>
    </subcellularLocation>
</comment>
<evidence type="ECO:0000313" key="12">
    <source>
        <dbReference type="Proteomes" id="UP000030451"/>
    </source>
</evidence>
<dbReference type="Proteomes" id="UP000030451">
    <property type="component" value="Unassembled WGS sequence"/>
</dbReference>
<reference evidence="11 12" key="1">
    <citation type="submission" date="2014-10" db="EMBL/GenBank/DDBJ databases">
        <title>Genome sequencing of Vibrio sinaloensis T08.</title>
        <authorList>
            <person name="Chan K.-G."/>
            <person name="Mohamad N.I."/>
        </authorList>
    </citation>
    <scope>NUCLEOTIDE SEQUENCE [LARGE SCALE GENOMIC DNA]</scope>
    <source>
        <strain evidence="11 12">T08</strain>
    </source>
</reference>
<dbReference type="GO" id="GO:0015628">
    <property type="term" value="P:protein secretion by the type II secretion system"/>
    <property type="evidence" value="ECO:0007669"/>
    <property type="project" value="InterPro"/>
</dbReference>
<dbReference type="GO" id="GO:0005886">
    <property type="term" value="C:plasma membrane"/>
    <property type="evidence" value="ECO:0007669"/>
    <property type="project" value="UniProtKB-SubCell"/>
</dbReference>
<name>A0A0A5HVJ3_PHOS4</name>
<organism evidence="11 12">
    <name type="scientific">Photobacterium sp. (strain ATCC 43367)</name>
    <dbReference type="NCBI Taxonomy" id="379097"/>
    <lineage>
        <taxon>Bacteria</taxon>
        <taxon>Pseudomonadati</taxon>
        <taxon>Pseudomonadota</taxon>
        <taxon>Gammaproteobacteria</taxon>
        <taxon>Vibrionales</taxon>
        <taxon>Vibrionaceae</taxon>
        <taxon>Vibrio</taxon>
        <taxon>Vibrio oreintalis group</taxon>
    </lineage>
</organism>
<evidence type="ECO:0000256" key="5">
    <source>
        <dbReference type="ARBA" id="ARBA00022475"/>
    </source>
</evidence>
<dbReference type="OrthoDB" id="6118198at2"/>
<evidence type="ECO:0000256" key="9">
    <source>
        <dbReference type="ARBA" id="ARBA00023136"/>
    </source>
</evidence>
<comment type="caution">
    <text evidence="11">The sequence shown here is derived from an EMBL/GenBank/DDBJ whole genome shotgun (WGS) entry which is preliminary data.</text>
</comment>
<comment type="similarity">
    <text evidence="2">Belongs to the GSP N family.</text>
</comment>
<evidence type="ECO:0000256" key="4">
    <source>
        <dbReference type="ARBA" id="ARBA00022448"/>
    </source>
</evidence>
<keyword evidence="6" id="KW-0997">Cell inner membrane</keyword>
<keyword evidence="4" id="KW-0813">Transport</keyword>
<dbReference type="GO" id="GO:0015627">
    <property type="term" value="C:type II protein secretion system complex"/>
    <property type="evidence" value="ECO:0007669"/>
    <property type="project" value="InterPro"/>
</dbReference>
<proteinExistence type="inferred from homology"/>
<evidence type="ECO:0000256" key="7">
    <source>
        <dbReference type="ARBA" id="ARBA00022692"/>
    </source>
</evidence>
<keyword evidence="7" id="KW-0812">Transmembrane</keyword>
<gene>
    <name evidence="11" type="ORF">NM06_16995</name>
</gene>
<evidence type="ECO:0000313" key="11">
    <source>
        <dbReference type="EMBL" id="KGY07506.1"/>
    </source>
</evidence>